<evidence type="ECO:0000313" key="3">
    <source>
        <dbReference type="EMBL" id="MDO1446278.1"/>
    </source>
</evidence>
<name>A0ABT8R4W5_9BACT</name>
<gene>
    <name evidence="3" type="ORF">Q0590_08445</name>
</gene>
<reference evidence="3" key="1">
    <citation type="submission" date="2023-07" db="EMBL/GenBank/DDBJ databases">
        <title>The genome sequence of Rhodocytophaga aerolata KACC 12507.</title>
        <authorList>
            <person name="Zhang X."/>
        </authorList>
    </citation>
    <scope>NUCLEOTIDE SEQUENCE</scope>
    <source>
        <strain evidence="3">KACC 12507</strain>
    </source>
</reference>
<organism evidence="3 4">
    <name type="scientific">Rhodocytophaga aerolata</name>
    <dbReference type="NCBI Taxonomy" id="455078"/>
    <lineage>
        <taxon>Bacteria</taxon>
        <taxon>Pseudomonadati</taxon>
        <taxon>Bacteroidota</taxon>
        <taxon>Cytophagia</taxon>
        <taxon>Cytophagales</taxon>
        <taxon>Rhodocytophagaceae</taxon>
        <taxon>Rhodocytophaga</taxon>
    </lineage>
</organism>
<evidence type="ECO:0000256" key="1">
    <source>
        <dbReference type="ARBA" id="ARBA00022612"/>
    </source>
</evidence>
<dbReference type="PANTHER" id="PTHR41328">
    <property type="entry name" value="TERMINASE SMALL SUBUNIT-RELATED"/>
    <property type="match status" value="1"/>
</dbReference>
<dbReference type="InterPro" id="IPR052404">
    <property type="entry name" value="SPP1-like_terminase"/>
</dbReference>
<dbReference type="Proteomes" id="UP001168528">
    <property type="component" value="Unassembled WGS sequence"/>
</dbReference>
<keyword evidence="4" id="KW-1185">Reference proteome</keyword>
<protein>
    <submittedName>
        <fullName evidence="3">Terminase small subunit</fullName>
    </submittedName>
</protein>
<comment type="caution">
    <text evidence="3">The sequence shown here is derived from an EMBL/GenBank/DDBJ whole genome shotgun (WGS) entry which is preliminary data.</text>
</comment>
<evidence type="ECO:0000256" key="2">
    <source>
        <dbReference type="ARBA" id="ARBA00023219"/>
    </source>
</evidence>
<keyword evidence="2" id="KW-0231">Viral genome packaging</keyword>
<dbReference type="InterPro" id="IPR005335">
    <property type="entry name" value="Terminase_ssu"/>
</dbReference>
<accession>A0ABT8R4W5</accession>
<dbReference type="InterPro" id="IPR038713">
    <property type="entry name" value="Terminase_Gp1_N_sf"/>
</dbReference>
<dbReference type="Gene3D" id="1.10.10.1400">
    <property type="entry name" value="Terminase, small subunit, N-terminal DNA-binding domain, HTH motif"/>
    <property type="match status" value="1"/>
</dbReference>
<evidence type="ECO:0000313" key="4">
    <source>
        <dbReference type="Proteomes" id="UP001168528"/>
    </source>
</evidence>
<dbReference type="EMBL" id="JAUKPO010000003">
    <property type="protein sequence ID" value="MDO1446278.1"/>
    <property type="molecule type" value="Genomic_DNA"/>
</dbReference>
<proteinExistence type="predicted"/>
<dbReference type="Pfam" id="PF03592">
    <property type="entry name" value="Terminase_2"/>
    <property type="match status" value="1"/>
</dbReference>
<keyword evidence="1" id="KW-1188">Viral release from host cell</keyword>
<sequence>MLNQRQTVFVNEYLRSGNAYQAALAAGYSETYAKARSHELLENVGIKSAIEKFNQAMAEKTIVTIEKLVEELSKIAFANIGDFIDSDHVCKDFTQIDVSKAAAISSIKTTITKGKDYQTTTKEFKLHSKLDAIDKLMKHLGGYVSVDDIIDRMTEEQINELADKLVNRAAPHEKSN</sequence>
<dbReference type="PANTHER" id="PTHR41328:SF2">
    <property type="entry name" value="TERMINASE SMALL SUBUNIT"/>
    <property type="match status" value="1"/>
</dbReference>
<dbReference type="RefSeq" id="WP_302037074.1">
    <property type="nucleotide sequence ID" value="NZ_JAUKPO010000003.1"/>
</dbReference>